<comment type="similarity">
    <text evidence="1">Belongs to the short-chain dehydrogenases/reductases (SDR) family.</text>
</comment>
<dbReference type="FunFam" id="3.40.50.720:FF:000084">
    <property type="entry name" value="Short-chain dehydrogenase reductase"/>
    <property type="match status" value="1"/>
</dbReference>
<dbReference type="PRINTS" id="PR00080">
    <property type="entry name" value="SDRFAMILY"/>
</dbReference>
<dbReference type="AlphaFoldDB" id="A0A4Z0R5Q2"/>
<dbReference type="InterPro" id="IPR002347">
    <property type="entry name" value="SDR_fam"/>
</dbReference>
<proteinExistence type="inferred from homology"/>
<dbReference type="SUPFAM" id="SSF51735">
    <property type="entry name" value="NAD(P)-binding Rossmann-fold domains"/>
    <property type="match status" value="1"/>
</dbReference>
<dbReference type="Gene3D" id="3.40.50.720">
    <property type="entry name" value="NAD(P)-binding Rossmann-like Domain"/>
    <property type="match status" value="1"/>
</dbReference>
<gene>
    <name evidence="4" type="ORF">E4K67_13105</name>
</gene>
<evidence type="ECO:0000259" key="3">
    <source>
        <dbReference type="SMART" id="SM00822"/>
    </source>
</evidence>
<dbReference type="PROSITE" id="PS00061">
    <property type="entry name" value="ADH_SHORT"/>
    <property type="match status" value="1"/>
</dbReference>
<dbReference type="PANTHER" id="PTHR42760">
    <property type="entry name" value="SHORT-CHAIN DEHYDROGENASES/REDUCTASES FAMILY MEMBER"/>
    <property type="match status" value="1"/>
</dbReference>
<dbReference type="InterPro" id="IPR057326">
    <property type="entry name" value="KR_dom"/>
</dbReference>
<accession>A0A4Z0R5Q2</accession>
<dbReference type="SMART" id="SM00822">
    <property type="entry name" value="PKS_KR"/>
    <property type="match status" value="1"/>
</dbReference>
<feature type="domain" description="Ketoreductase" evidence="3">
    <location>
        <begin position="10"/>
        <end position="208"/>
    </location>
</feature>
<dbReference type="RefSeq" id="WP_135547400.1">
    <property type="nucleotide sequence ID" value="NZ_SPQQ01000004.1"/>
</dbReference>
<evidence type="ECO:0000256" key="2">
    <source>
        <dbReference type="ARBA" id="ARBA00023002"/>
    </source>
</evidence>
<sequence length="249" mass="26254">MKNIFDISGKVAIVTGAGQGLGASMAHALADAGVSVVCASKTVSKADEICDDISKKGGSCISVQVDVGNSLSVQNMVNLTLQKYGTIDILVNNAGINHRELCVDMSEEQWDDVMRVNLKGVFLCSRAVGPTLIEKKRGKVINITSVMGSAALPTRGAYASTKAAVMQFTKVLALEWAPYNISVNAIGPGYFIGRMNTSLKDAGAILNHIPMGRMGDPEELNGAIIYLSSEASNYVTGQTVFVDGGFLCL</sequence>
<reference evidence="4 5" key="1">
    <citation type="submission" date="2019-03" db="EMBL/GenBank/DDBJ databases">
        <title>Draft Genome Sequence of Desulfosporosinus fructosivorans Strain 63.6F, Isolated from Marine Sediment in the Baltic Sea.</title>
        <authorList>
            <person name="Hausmann B."/>
            <person name="Vandieken V."/>
            <person name="Pjevac P."/>
            <person name="Schreck K."/>
            <person name="Herbold C.W."/>
            <person name="Loy A."/>
        </authorList>
    </citation>
    <scope>NUCLEOTIDE SEQUENCE [LARGE SCALE GENOMIC DNA]</scope>
    <source>
        <strain evidence="4 5">63.6F</strain>
    </source>
</reference>
<evidence type="ECO:0000256" key="1">
    <source>
        <dbReference type="ARBA" id="ARBA00006484"/>
    </source>
</evidence>
<dbReference type="EMBL" id="SPQQ01000004">
    <property type="protein sequence ID" value="TGE37665.1"/>
    <property type="molecule type" value="Genomic_DNA"/>
</dbReference>
<comment type="caution">
    <text evidence="4">The sequence shown here is derived from an EMBL/GenBank/DDBJ whole genome shotgun (WGS) entry which is preliminary data.</text>
</comment>
<evidence type="ECO:0000313" key="4">
    <source>
        <dbReference type="EMBL" id="TGE37665.1"/>
    </source>
</evidence>
<dbReference type="PRINTS" id="PR00081">
    <property type="entry name" value="GDHRDH"/>
</dbReference>
<dbReference type="PANTHER" id="PTHR42760:SF115">
    <property type="entry name" value="3-OXOACYL-[ACYL-CARRIER-PROTEIN] REDUCTASE FABG"/>
    <property type="match status" value="1"/>
</dbReference>
<dbReference type="GO" id="GO:0008206">
    <property type="term" value="P:bile acid metabolic process"/>
    <property type="evidence" value="ECO:0007669"/>
    <property type="project" value="UniProtKB-ARBA"/>
</dbReference>
<dbReference type="NCBIfam" id="NF005559">
    <property type="entry name" value="PRK07231.1"/>
    <property type="match status" value="1"/>
</dbReference>
<evidence type="ECO:0000313" key="5">
    <source>
        <dbReference type="Proteomes" id="UP000298460"/>
    </source>
</evidence>
<keyword evidence="2 4" id="KW-0560">Oxidoreductase</keyword>
<keyword evidence="5" id="KW-1185">Reference proteome</keyword>
<dbReference type="Pfam" id="PF13561">
    <property type="entry name" value="adh_short_C2"/>
    <property type="match status" value="1"/>
</dbReference>
<organism evidence="4 5">
    <name type="scientific">Desulfosporosinus fructosivorans</name>
    <dbReference type="NCBI Taxonomy" id="2018669"/>
    <lineage>
        <taxon>Bacteria</taxon>
        <taxon>Bacillati</taxon>
        <taxon>Bacillota</taxon>
        <taxon>Clostridia</taxon>
        <taxon>Eubacteriales</taxon>
        <taxon>Desulfitobacteriaceae</taxon>
        <taxon>Desulfosporosinus</taxon>
    </lineage>
</organism>
<name>A0A4Z0R5Q2_9FIRM</name>
<dbReference type="GO" id="GO:0047936">
    <property type="term" value="F:glucose 1-dehydrogenase [NAD(P)+] activity"/>
    <property type="evidence" value="ECO:0007669"/>
    <property type="project" value="UniProtKB-EC"/>
</dbReference>
<dbReference type="InterPro" id="IPR036291">
    <property type="entry name" value="NAD(P)-bd_dom_sf"/>
</dbReference>
<protein>
    <submittedName>
        <fullName evidence="4">Glucose 1-dehydrogenase</fullName>
        <ecNumber evidence="4">1.1.1.47</ecNumber>
    </submittedName>
</protein>
<dbReference type="Proteomes" id="UP000298460">
    <property type="component" value="Unassembled WGS sequence"/>
</dbReference>
<dbReference type="OrthoDB" id="9803333at2"/>
<dbReference type="EC" id="1.1.1.47" evidence="4"/>
<dbReference type="InterPro" id="IPR020904">
    <property type="entry name" value="Sc_DH/Rdtase_CS"/>
</dbReference>